<sequence>MWKFADDTTVSEIVEKNEQKMQLNLYKIIMCDEWLKNMDEARVDPFSIFASSDNYDELVELLNSDLKNISSR</sequence>
<reference evidence="1" key="1">
    <citation type="submission" date="2020-04" db="EMBL/GenBank/DDBJ databases">
        <authorList>
            <person name="Alioto T."/>
            <person name="Alioto T."/>
            <person name="Gomez Garrido J."/>
        </authorList>
    </citation>
    <scope>NUCLEOTIDE SEQUENCE</scope>
    <source>
        <strain evidence="1">A484AB</strain>
    </source>
</reference>
<gene>
    <name evidence="1" type="ORF">PACLA_8A086145</name>
</gene>
<name>A0A7D9I220_PARCT</name>
<keyword evidence="2" id="KW-1185">Reference proteome</keyword>
<accession>A0A7D9I220</accession>
<protein>
    <submittedName>
        <fullName evidence="1">Uncharacterized protein</fullName>
    </submittedName>
</protein>
<feature type="non-terminal residue" evidence="1">
    <location>
        <position position="72"/>
    </location>
</feature>
<dbReference type="AlphaFoldDB" id="A0A7D9I220"/>
<organism evidence="1 2">
    <name type="scientific">Paramuricea clavata</name>
    <name type="common">Red gorgonian</name>
    <name type="synonym">Violescent sea-whip</name>
    <dbReference type="NCBI Taxonomy" id="317549"/>
    <lineage>
        <taxon>Eukaryota</taxon>
        <taxon>Metazoa</taxon>
        <taxon>Cnidaria</taxon>
        <taxon>Anthozoa</taxon>
        <taxon>Octocorallia</taxon>
        <taxon>Malacalcyonacea</taxon>
        <taxon>Plexauridae</taxon>
        <taxon>Paramuricea</taxon>
    </lineage>
</organism>
<evidence type="ECO:0000313" key="1">
    <source>
        <dbReference type="EMBL" id="CAB3996486.1"/>
    </source>
</evidence>
<comment type="caution">
    <text evidence="1">The sequence shown here is derived from an EMBL/GenBank/DDBJ whole genome shotgun (WGS) entry which is preliminary data.</text>
</comment>
<evidence type="ECO:0000313" key="2">
    <source>
        <dbReference type="Proteomes" id="UP001152795"/>
    </source>
</evidence>
<dbReference type="EMBL" id="CACRXK020002877">
    <property type="protein sequence ID" value="CAB3996486.1"/>
    <property type="molecule type" value="Genomic_DNA"/>
</dbReference>
<feature type="non-terminal residue" evidence="1">
    <location>
        <position position="1"/>
    </location>
</feature>
<proteinExistence type="predicted"/>
<dbReference type="Proteomes" id="UP001152795">
    <property type="component" value="Unassembled WGS sequence"/>
</dbReference>